<dbReference type="GO" id="GO:0005737">
    <property type="term" value="C:cytoplasm"/>
    <property type="evidence" value="ECO:0007669"/>
    <property type="project" value="TreeGrafter"/>
</dbReference>
<evidence type="ECO:0000259" key="1">
    <source>
        <dbReference type="Pfam" id="PF23572"/>
    </source>
</evidence>
<dbReference type="GO" id="GO:0016881">
    <property type="term" value="F:acid-amino acid ligase activity"/>
    <property type="evidence" value="ECO:0007669"/>
    <property type="project" value="TreeGrafter"/>
</dbReference>
<name>A0A6D2J2X7_9BRAS</name>
<dbReference type="Proteomes" id="UP000467841">
    <property type="component" value="Unassembled WGS sequence"/>
</dbReference>
<reference evidence="2" key="1">
    <citation type="submission" date="2020-01" db="EMBL/GenBank/DDBJ databases">
        <authorList>
            <person name="Mishra B."/>
        </authorList>
    </citation>
    <scope>NUCLEOTIDE SEQUENCE [LARGE SCALE GENOMIC DNA]</scope>
</reference>
<dbReference type="OrthoDB" id="10004661at2759"/>
<dbReference type="EMBL" id="CACVBM020001107">
    <property type="protein sequence ID" value="CAA7031547.1"/>
    <property type="molecule type" value="Genomic_DNA"/>
</dbReference>
<feature type="domain" description="GH3 C-terminal" evidence="1">
    <location>
        <begin position="358"/>
        <end position="453"/>
    </location>
</feature>
<comment type="caution">
    <text evidence="2">The sequence shown here is derived from an EMBL/GenBank/DDBJ whole genome shotgun (WGS) entry which is preliminary data.</text>
</comment>
<gene>
    <name evidence="2" type="ORF">MERR_LOCUS18782</name>
</gene>
<protein>
    <recommendedName>
        <fullName evidence="1">GH3 C-terminal domain-containing protein</fullName>
    </recommendedName>
</protein>
<dbReference type="Pfam" id="PF23572">
    <property type="entry name" value="GH3_C"/>
    <property type="match status" value="1"/>
</dbReference>
<dbReference type="InterPro" id="IPR004993">
    <property type="entry name" value="GH3"/>
</dbReference>
<sequence>MLPKFDPTDPKACMSLLEDVTSNAKQIQDSVLEAILSRNAQTEYLKGFLNGQVDKQSFKKNVPVVTYEYYRSYIDRIANGEPSDLICDRPIIVLVCSTGTSGGVPKLIPLTAEEMEQRTLFSSLLAPLLDTHIEGLSEGKSLKFHFVNREGKTASGLMVRTMITCLLMKSMNPTNSLLWDRMNTSPHAISTCADTTQSMYCQLLCGLLQRDDVARLGAPFASSFLKVINFLEDHWDELCSNIRTGRLSDWITDPHCVSGMGKFLTAPNPELASLIEQECKKTSWEAIVRRLWPNAKCIETIVTGSMAQYVLMLEFYGGGLPLISMAYLSSECFFSFNVNPLCKPCDVSYTFLPSMGRVDSSSFPGHYVLYWELGSKVKDAKLEPDPNVLEECCFTVEESLDAVYRKGRKNDKSIGPLEIKVVRRGAFDKLMDFFVARGSSVSQYKTPRSVTSEEASKILEATVVSKFVSRKTPSWEIHELHSSR</sequence>
<dbReference type="PANTHER" id="PTHR31901">
    <property type="entry name" value="GH3 DOMAIN-CONTAINING PROTEIN"/>
    <property type="match status" value="1"/>
</dbReference>
<dbReference type="PANTHER" id="PTHR31901:SF78">
    <property type="entry name" value="AUXIN-RESPONSIVE GH3 FAMILY PROTEIN-RELATED"/>
    <property type="match status" value="1"/>
</dbReference>
<evidence type="ECO:0000313" key="2">
    <source>
        <dbReference type="EMBL" id="CAA7031547.1"/>
    </source>
</evidence>
<accession>A0A6D2J2X7</accession>
<keyword evidence="3" id="KW-1185">Reference proteome</keyword>
<organism evidence="2 3">
    <name type="scientific">Microthlaspi erraticum</name>
    <dbReference type="NCBI Taxonomy" id="1685480"/>
    <lineage>
        <taxon>Eukaryota</taxon>
        <taxon>Viridiplantae</taxon>
        <taxon>Streptophyta</taxon>
        <taxon>Embryophyta</taxon>
        <taxon>Tracheophyta</taxon>
        <taxon>Spermatophyta</taxon>
        <taxon>Magnoliopsida</taxon>
        <taxon>eudicotyledons</taxon>
        <taxon>Gunneridae</taxon>
        <taxon>Pentapetalae</taxon>
        <taxon>rosids</taxon>
        <taxon>malvids</taxon>
        <taxon>Brassicales</taxon>
        <taxon>Brassicaceae</taxon>
        <taxon>Coluteocarpeae</taxon>
        <taxon>Microthlaspi</taxon>
    </lineage>
</organism>
<dbReference type="InterPro" id="IPR055378">
    <property type="entry name" value="GH3_C"/>
</dbReference>
<evidence type="ECO:0000313" key="3">
    <source>
        <dbReference type="Proteomes" id="UP000467841"/>
    </source>
</evidence>
<dbReference type="Pfam" id="PF03321">
    <property type="entry name" value="GH3"/>
    <property type="match status" value="1"/>
</dbReference>
<dbReference type="AlphaFoldDB" id="A0A6D2J2X7"/>
<proteinExistence type="predicted"/>